<evidence type="ECO:0000313" key="1">
    <source>
        <dbReference type="EMBL" id="KZV87343.1"/>
    </source>
</evidence>
<accession>A0A165ENF9</accession>
<dbReference type="AlphaFoldDB" id="A0A165ENF9"/>
<organism evidence="1 2">
    <name type="scientific">Exidia glandulosa HHB12029</name>
    <dbReference type="NCBI Taxonomy" id="1314781"/>
    <lineage>
        <taxon>Eukaryota</taxon>
        <taxon>Fungi</taxon>
        <taxon>Dikarya</taxon>
        <taxon>Basidiomycota</taxon>
        <taxon>Agaricomycotina</taxon>
        <taxon>Agaricomycetes</taxon>
        <taxon>Auriculariales</taxon>
        <taxon>Exidiaceae</taxon>
        <taxon>Exidia</taxon>
    </lineage>
</organism>
<dbReference type="EMBL" id="KV426128">
    <property type="protein sequence ID" value="KZV87343.1"/>
    <property type="molecule type" value="Genomic_DNA"/>
</dbReference>
<sequence>MPADYALFDGNHSRILGLLPHLSAVFLFPWSHVQTFPEHPHPRGSAQSVLLGRLWTAWRRRVRRLRGRARGAIGYILAGIIGSSSPQLLTECAGRAMVNSSPPAGHFCDFRGAGRRRWAACGSSRSVQQSLQPGLDSVALCLGCRPRLSGRGPARRRARVD</sequence>
<dbReference type="InParanoid" id="A0A165ENF9"/>
<protein>
    <submittedName>
        <fullName evidence="1">Uncharacterized protein</fullName>
    </submittedName>
</protein>
<name>A0A165ENF9_EXIGL</name>
<proteinExistence type="predicted"/>
<evidence type="ECO:0000313" key="2">
    <source>
        <dbReference type="Proteomes" id="UP000077266"/>
    </source>
</evidence>
<reference evidence="1 2" key="1">
    <citation type="journal article" date="2016" name="Mol. Biol. Evol.">
        <title>Comparative Genomics of Early-Diverging Mushroom-Forming Fungi Provides Insights into the Origins of Lignocellulose Decay Capabilities.</title>
        <authorList>
            <person name="Nagy L.G."/>
            <person name="Riley R."/>
            <person name="Tritt A."/>
            <person name="Adam C."/>
            <person name="Daum C."/>
            <person name="Floudas D."/>
            <person name="Sun H."/>
            <person name="Yadav J.S."/>
            <person name="Pangilinan J."/>
            <person name="Larsson K.H."/>
            <person name="Matsuura K."/>
            <person name="Barry K."/>
            <person name="Labutti K."/>
            <person name="Kuo R."/>
            <person name="Ohm R.A."/>
            <person name="Bhattacharya S.S."/>
            <person name="Shirouzu T."/>
            <person name="Yoshinaga Y."/>
            <person name="Martin F.M."/>
            <person name="Grigoriev I.V."/>
            <person name="Hibbett D.S."/>
        </authorList>
    </citation>
    <scope>NUCLEOTIDE SEQUENCE [LARGE SCALE GENOMIC DNA]</scope>
    <source>
        <strain evidence="1 2">HHB12029</strain>
    </source>
</reference>
<dbReference type="Proteomes" id="UP000077266">
    <property type="component" value="Unassembled WGS sequence"/>
</dbReference>
<keyword evidence="2" id="KW-1185">Reference proteome</keyword>
<gene>
    <name evidence="1" type="ORF">EXIGLDRAFT_203892</name>
</gene>